<dbReference type="CDD" id="cd07341">
    <property type="entry name" value="M56_BlaR1_MecR1_like"/>
    <property type="match status" value="1"/>
</dbReference>
<evidence type="ECO:0000259" key="3">
    <source>
        <dbReference type="Pfam" id="PF05569"/>
    </source>
</evidence>
<dbReference type="EMBL" id="JACJVP010000024">
    <property type="protein sequence ID" value="MBB6671896.1"/>
    <property type="molecule type" value="Genomic_DNA"/>
</dbReference>
<name>A0A7X0RSY0_9BACL</name>
<keyword evidence="2" id="KW-0472">Membrane</keyword>
<dbReference type="Gene3D" id="3.30.2010.10">
    <property type="entry name" value="Metalloproteases ('zincins'), catalytic domain"/>
    <property type="match status" value="1"/>
</dbReference>
<keyword evidence="2" id="KW-1133">Transmembrane helix</keyword>
<reference evidence="4 5" key="1">
    <citation type="submission" date="2020-08" db="EMBL/GenBank/DDBJ databases">
        <title>Cohnella phylogeny.</title>
        <authorList>
            <person name="Dunlap C."/>
        </authorList>
    </citation>
    <scope>NUCLEOTIDE SEQUENCE [LARGE SCALE GENOMIC DNA]</scope>
    <source>
        <strain evidence="4 5">DSM 28246</strain>
    </source>
</reference>
<feature type="compositionally biased region" description="Polar residues" evidence="1">
    <location>
        <begin position="78"/>
        <end position="97"/>
    </location>
</feature>
<evidence type="ECO:0000256" key="2">
    <source>
        <dbReference type="SAM" id="Phobius"/>
    </source>
</evidence>
<evidence type="ECO:0000313" key="4">
    <source>
        <dbReference type="EMBL" id="MBB6671896.1"/>
    </source>
</evidence>
<dbReference type="InterPro" id="IPR008756">
    <property type="entry name" value="Peptidase_M56"/>
</dbReference>
<feature type="transmembrane region" description="Helical" evidence="2">
    <location>
        <begin position="353"/>
        <end position="374"/>
    </location>
</feature>
<dbReference type="RefSeq" id="WP_185143374.1">
    <property type="nucleotide sequence ID" value="NZ_JACJVP010000024.1"/>
</dbReference>
<keyword evidence="5" id="KW-1185">Reference proteome</keyword>
<feature type="compositionally biased region" description="Low complexity" evidence="1">
    <location>
        <begin position="108"/>
        <end position="138"/>
    </location>
</feature>
<feature type="domain" description="Peptidase M56" evidence="3">
    <location>
        <begin position="10"/>
        <end position="345"/>
    </location>
</feature>
<evidence type="ECO:0000313" key="5">
    <source>
        <dbReference type="Proteomes" id="UP000547209"/>
    </source>
</evidence>
<dbReference type="Proteomes" id="UP000547209">
    <property type="component" value="Unassembled WGS sequence"/>
</dbReference>
<dbReference type="AlphaFoldDB" id="A0A7X0RSY0"/>
<feature type="transmembrane region" description="Helical" evidence="2">
    <location>
        <begin position="40"/>
        <end position="59"/>
    </location>
</feature>
<evidence type="ECO:0000256" key="1">
    <source>
        <dbReference type="SAM" id="MobiDB-lite"/>
    </source>
</evidence>
<accession>A0A7X0RSY0</accession>
<dbReference type="PANTHER" id="PTHR34978">
    <property type="entry name" value="POSSIBLE SENSOR-TRANSDUCER PROTEIN BLAR"/>
    <property type="match status" value="1"/>
</dbReference>
<feature type="transmembrane region" description="Helical" evidence="2">
    <location>
        <begin position="6"/>
        <end position="28"/>
    </location>
</feature>
<sequence>MRLLEAAFAFVLAASLASAVILLPLLLIRRLFGKRLGPRVVHGLWFLLLIKLLVPIGPYSSLSLYHLLPQVVHEVWQSQTQPAPQDGSTGSHSSDAGASTGHRAGTETASGSAPQATAAPASSPAESARTSSPTAAAGSDRDWLHNGLRIGAVVWLGGLAALLAYYLLATRRFARSVSGARRIDDEAVLSVLEACKERLGIKRRIAAYETGSLSSPCLYGLAKPGIYVPEDLVAIADERQLAHILLHELTHYKRRDLWLNLLWTLTVFVHWFNPVAWLAMRKMKADREVACDAGVLEVLGERESSSYGMTLLMLSRLLARSAVPRVNLSHFLEDRHEMKRRITMIAKFKKGSYRLSAAAIVLVLAVGVVLITIASAPAKSVVPSGAPAANAGKENASSRLPIERLNDWAKWFHSLPRAAAFTDVAFQVPDHLPVGYELESIDILEKYVQRAEDLVTLRFKSGYGTDNVRTFEVNASKGNLLKKYSRQEGGDARSIAPAMWGPAQPRTFRYEEATYANMPGTLVTEIQSYDWHLPEVAKSFVWQVGDVWYSIDFYSENHTLKEGLPQHWRNLTQKELEPILTSFVPVQQARNATYEGLGNSFPLYDEQDLTAAEKILGFDVKLPAALSNGEVKLSDVMLLQTGDRNTGFSFRPDADALWSTYRASSDSKVYKLNDEISLYQSNVPLVDAAKLSDVRTLDMNGVAVTVGKDDDNAINLRGVRPNDPDIRSQTYYLWQQDGVCYLAYFWGLDPNQEEMVKELITAARR</sequence>
<dbReference type="PANTHER" id="PTHR34978:SF3">
    <property type="entry name" value="SLR0241 PROTEIN"/>
    <property type="match status" value="1"/>
</dbReference>
<keyword evidence="2" id="KW-0812">Transmembrane</keyword>
<feature type="transmembrane region" description="Helical" evidence="2">
    <location>
        <begin position="148"/>
        <end position="168"/>
    </location>
</feature>
<dbReference type="Pfam" id="PF05569">
    <property type="entry name" value="Peptidase_M56"/>
    <property type="match status" value="1"/>
</dbReference>
<comment type="caution">
    <text evidence="4">The sequence shown here is derived from an EMBL/GenBank/DDBJ whole genome shotgun (WGS) entry which is preliminary data.</text>
</comment>
<organism evidence="4 5">
    <name type="scientific">Cohnella nanjingensis</name>
    <dbReference type="NCBI Taxonomy" id="1387779"/>
    <lineage>
        <taxon>Bacteria</taxon>
        <taxon>Bacillati</taxon>
        <taxon>Bacillota</taxon>
        <taxon>Bacilli</taxon>
        <taxon>Bacillales</taxon>
        <taxon>Paenibacillaceae</taxon>
        <taxon>Cohnella</taxon>
    </lineage>
</organism>
<proteinExistence type="predicted"/>
<dbReference type="InterPro" id="IPR052173">
    <property type="entry name" value="Beta-lactam_resp_regulator"/>
</dbReference>
<gene>
    <name evidence="4" type="ORF">H7C19_14490</name>
</gene>
<protein>
    <submittedName>
        <fullName evidence="4">M56 family metallopeptidase</fullName>
    </submittedName>
</protein>
<feature type="region of interest" description="Disordered" evidence="1">
    <location>
        <begin position="78"/>
        <end position="138"/>
    </location>
</feature>